<accession>A0A4C1Z7W8</accession>
<name>A0A4C1Z7W8_EUMVA</name>
<evidence type="ECO:0000313" key="2">
    <source>
        <dbReference type="Proteomes" id="UP000299102"/>
    </source>
</evidence>
<dbReference type="Proteomes" id="UP000299102">
    <property type="component" value="Unassembled WGS sequence"/>
</dbReference>
<proteinExistence type="predicted"/>
<sequence length="95" mass="10438">MFECVAVKCMKQVSQCHNAKVVRSRRSSEHARPSRASPVLVVFYCVNSERDLIFAVAEGKLISAKPLVLNAHVVDLIESETRASSFTSATNCGVR</sequence>
<dbReference type="AlphaFoldDB" id="A0A4C1Z7W8"/>
<dbReference type="EMBL" id="BGZK01001583">
    <property type="protein sequence ID" value="GBP82737.1"/>
    <property type="molecule type" value="Genomic_DNA"/>
</dbReference>
<comment type="caution">
    <text evidence="1">The sequence shown here is derived from an EMBL/GenBank/DDBJ whole genome shotgun (WGS) entry which is preliminary data.</text>
</comment>
<protein>
    <submittedName>
        <fullName evidence="1">Uncharacterized protein</fullName>
    </submittedName>
</protein>
<organism evidence="1 2">
    <name type="scientific">Eumeta variegata</name>
    <name type="common">Bagworm moth</name>
    <name type="synonym">Eumeta japonica</name>
    <dbReference type="NCBI Taxonomy" id="151549"/>
    <lineage>
        <taxon>Eukaryota</taxon>
        <taxon>Metazoa</taxon>
        <taxon>Ecdysozoa</taxon>
        <taxon>Arthropoda</taxon>
        <taxon>Hexapoda</taxon>
        <taxon>Insecta</taxon>
        <taxon>Pterygota</taxon>
        <taxon>Neoptera</taxon>
        <taxon>Endopterygota</taxon>
        <taxon>Lepidoptera</taxon>
        <taxon>Glossata</taxon>
        <taxon>Ditrysia</taxon>
        <taxon>Tineoidea</taxon>
        <taxon>Psychidae</taxon>
        <taxon>Oiketicinae</taxon>
        <taxon>Eumeta</taxon>
    </lineage>
</organism>
<keyword evidence="2" id="KW-1185">Reference proteome</keyword>
<evidence type="ECO:0000313" key="1">
    <source>
        <dbReference type="EMBL" id="GBP82737.1"/>
    </source>
</evidence>
<gene>
    <name evidence="1" type="ORF">EVAR_89163_1</name>
</gene>
<reference evidence="1 2" key="1">
    <citation type="journal article" date="2019" name="Commun. Biol.">
        <title>The bagworm genome reveals a unique fibroin gene that provides high tensile strength.</title>
        <authorList>
            <person name="Kono N."/>
            <person name="Nakamura H."/>
            <person name="Ohtoshi R."/>
            <person name="Tomita M."/>
            <person name="Numata K."/>
            <person name="Arakawa K."/>
        </authorList>
    </citation>
    <scope>NUCLEOTIDE SEQUENCE [LARGE SCALE GENOMIC DNA]</scope>
</reference>